<dbReference type="SUPFAM" id="SSF53474">
    <property type="entry name" value="alpha/beta-Hydrolases"/>
    <property type="match status" value="1"/>
</dbReference>
<protein>
    <recommendedName>
        <fullName evidence="6">Fungal lipase-type domain-containing protein</fullName>
    </recommendedName>
</protein>
<comment type="similarity">
    <text evidence="2">Belongs to the AB hydrolase superfamily. Lipase family. Class 3 subfamily.</text>
</comment>
<evidence type="ECO:0000256" key="2">
    <source>
        <dbReference type="ARBA" id="ARBA00043996"/>
    </source>
</evidence>
<dbReference type="GO" id="GO:0006629">
    <property type="term" value="P:lipid metabolic process"/>
    <property type="evidence" value="ECO:0007669"/>
    <property type="project" value="InterPro"/>
</dbReference>
<dbReference type="EMBL" id="NHYD01001029">
    <property type="protein sequence ID" value="PPQ92491.1"/>
    <property type="molecule type" value="Genomic_DNA"/>
</dbReference>
<dbReference type="Proteomes" id="UP000283269">
    <property type="component" value="Unassembled WGS sequence"/>
</dbReference>
<dbReference type="InterPro" id="IPR029058">
    <property type="entry name" value="AB_hydrolase_fold"/>
</dbReference>
<dbReference type="PANTHER" id="PTHR45856:SF25">
    <property type="entry name" value="FUNGAL LIPASE-LIKE DOMAIN-CONTAINING PROTEIN"/>
    <property type="match status" value="1"/>
</dbReference>
<dbReference type="Pfam" id="PF01764">
    <property type="entry name" value="Lipase_3"/>
    <property type="match status" value="1"/>
</dbReference>
<dbReference type="CDD" id="cd00519">
    <property type="entry name" value="Lipase_3"/>
    <property type="match status" value="1"/>
</dbReference>
<evidence type="ECO:0000256" key="1">
    <source>
        <dbReference type="ARBA" id="ARBA00023157"/>
    </source>
</evidence>
<accession>A0A409XP29</accession>
<comment type="catalytic activity">
    <reaction evidence="4">
        <text>a monoacylglycerol + H2O = glycerol + a fatty acid + H(+)</text>
        <dbReference type="Rhea" id="RHEA:15245"/>
        <dbReference type="ChEBI" id="CHEBI:15377"/>
        <dbReference type="ChEBI" id="CHEBI:15378"/>
        <dbReference type="ChEBI" id="CHEBI:17408"/>
        <dbReference type="ChEBI" id="CHEBI:17754"/>
        <dbReference type="ChEBI" id="CHEBI:28868"/>
    </reaction>
</comment>
<evidence type="ECO:0000313" key="7">
    <source>
        <dbReference type="EMBL" id="PPQ92491.1"/>
    </source>
</evidence>
<proteinExistence type="inferred from homology"/>
<reference evidence="7 8" key="1">
    <citation type="journal article" date="2018" name="Evol. Lett.">
        <title>Horizontal gene cluster transfer increased hallucinogenic mushroom diversity.</title>
        <authorList>
            <person name="Reynolds H.T."/>
            <person name="Vijayakumar V."/>
            <person name="Gluck-Thaler E."/>
            <person name="Korotkin H.B."/>
            <person name="Matheny P.B."/>
            <person name="Slot J.C."/>
        </authorList>
    </citation>
    <scope>NUCLEOTIDE SEQUENCE [LARGE SCALE GENOMIC DNA]</scope>
    <source>
        <strain evidence="7 8">2631</strain>
    </source>
</reference>
<keyword evidence="5" id="KW-0732">Signal</keyword>
<evidence type="ECO:0000256" key="4">
    <source>
        <dbReference type="ARBA" id="ARBA00048461"/>
    </source>
</evidence>
<sequence>MGLYTTVLLFSFCILYVVATPASYEILPRQSTIISPLTKAQISAFKPFTHFAGAAYCNPSKTAQWNCGATCAANKDFKPIASGGDGSAVQFWYVGYSPSQATVIVGHQGTNISDIEADLTDLLIAMEPLSPTLFPGVDSAIRVHSGFANEQAKTATRILQAVKSAISAYKAKKVTLIGHSLGAALALLDGIYLPLHISGVTFRVIGYGMPRIGNQNFANYVDNHLKNLTRINNKKDPVPILPGKFLGFHHPSGEVHIIEQNQWLTCPGQDNPNTQCSTGDVPSIFEGNVANHHGPYDGVSMDC</sequence>
<evidence type="ECO:0000313" key="8">
    <source>
        <dbReference type="Proteomes" id="UP000283269"/>
    </source>
</evidence>
<feature type="chain" id="PRO_5019295982" description="Fungal lipase-type domain-containing protein" evidence="5">
    <location>
        <begin position="20"/>
        <end position="303"/>
    </location>
</feature>
<dbReference type="Gene3D" id="3.40.50.1820">
    <property type="entry name" value="alpha/beta hydrolase"/>
    <property type="match status" value="1"/>
</dbReference>
<evidence type="ECO:0000256" key="5">
    <source>
        <dbReference type="SAM" id="SignalP"/>
    </source>
</evidence>
<comment type="caution">
    <text evidence="7">The sequence shown here is derived from an EMBL/GenBank/DDBJ whole genome shotgun (WGS) entry which is preliminary data.</text>
</comment>
<dbReference type="InParanoid" id="A0A409XP29"/>
<keyword evidence="8" id="KW-1185">Reference proteome</keyword>
<gene>
    <name evidence="7" type="ORF">CVT25_010395</name>
</gene>
<feature type="domain" description="Fungal lipase-type" evidence="6">
    <location>
        <begin position="107"/>
        <end position="244"/>
    </location>
</feature>
<dbReference type="InterPro" id="IPR051218">
    <property type="entry name" value="Sec_MonoDiacylglyc_Lipase"/>
</dbReference>
<dbReference type="OrthoDB" id="426718at2759"/>
<evidence type="ECO:0000259" key="6">
    <source>
        <dbReference type="Pfam" id="PF01764"/>
    </source>
</evidence>
<dbReference type="AlphaFoldDB" id="A0A409XP29"/>
<comment type="catalytic activity">
    <reaction evidence="3">
        <text>a diacylglycerol + H2O = a monoacylglycerol + a fatty acid + H(+)</text>
        <dbReference type="Rhea" id="RHEA:32731"/>
        <dbReference type="ChEBI" id="CHEBI:15377"/>
        <dbReference type="ChEBI" id="CHEBI:15378"/>
        <dbReference type="ChEBI" id="CHEBI:17408"/>
        <dbReference type="ChEBI" id="CHEBI:18035"/>
        <dbReference type="ChEBI" id="CHEBI:28868"/>
    </reaction>
</comment>
<dbReference type="InterPro" id="IPR002921">
    <property type="entry name" value="Fungal_lipase-type"/>
</dbReference>
<organism evidence="7 8">
    <name type="scientific">Psilocybe cyanescens</name>
    <dbReference type="NCBI Taxonomy" id="93625"/>
    <lineage>
        <taxon>Eukaryota</taxon>
        <taxon>Fungi</taxon>
        <taxon>Dikarya</taxon>
        <taxon>Basidiomycota</taxon>
        <taxon>Agaricomycotina</taxon>
        <taxon>Agaricomycetes</taxon>
        <taxon>Agaricomycetidae</taxon>
        <taxon>Agaricales</taxon>
        <taxon>Agaricineae</taxon>
        <taxon>Strophariaceae</taxon>
        <taxon>Psilocybe</taxon>
    </lineage>
</organism>
<keyword evidence="1" id="KW-1015">Disulfide bond</keyword>
<dbReference type="PANTHER" id="PTHR45856">
    <property type="entry name" value="ALPHA/BETA-HYDROLASES SUPERFAMILY PROTEIN"/>
    <property type="match status" value="1"/>
</dbReference>
<feature type="signal peptide" evidence="5">
    <location>
        <begin position="1"/>
        <end position="19"/>
    </location>
</feature>
<evidence type="ECO:0000256" key="3">
    <source>
        <dbReference type="ARBA" id="ARBA00047591"/>
    </source>
</evidence>
<name>A0A409XP29_PSICY</name>